<evidence type="ECO:0000256" key="1">
    <source>
        <dbReference type="ARBA" id="ARBA00004383"/>
    </source>
</evidence>
<dbReference type="NCBIfam" id="TIGR01352">
    <property type="entry name" value="tonB_Cterm"/>
    <property type="match status" value="1"/>
</dbReference>
<dbReference type="GO" id="GO:0098797">
    <property type="term" value="C:plasma membrane protein complex"/>
    <property type="evidence" value="ECO:0007669"/>
    <property type="project" value="TreeGrafter"/>
</dbReference>
<comment type="subcellular location">
    <subcellularLocation>
        <location evidence="1">Cell inner membrane</location>
        <topology evidence="1">Single-pass membrane protein</topology>
        <orientation evidence="1">Periplasmic side</orientation>
    </subcellularLocation>
</comment>
<proteinExistence type="inferred from homology"/>
<evidence type="ECO:0000256" key="10">
    <source>
        <dbReference type="SAM" id="Phobius"/>
    </source>
</evidence>
<reference evidence="13" key="1">
    <citation type="submission" date="2016-10" db="EMBL/GenBank/DDBJ databases">
        <authorList>
            <person name="Varghese N."/>
        </authorList>
    </citation>
    <scope>NUCLEOTIDE SEQUENCE [LARGE SCALE GENOMIC DNA]</scope>
    <source>
        <strain evidence="13">DSM 18820</strain>
    </source>
</reference>
<dbReference type="GO" id="GO:0031992">
    <property type="term" value="F:energy transducer activity"/>
    <property type="evidence" value="ECO:0007669"/>
    <property type="project" value="InterPro"/>
</dbReference>
<dbReference type="InterPro" id="IPR051045">
    <property type="entry name" value="TonB-dependent_transducer"/>
</dbReference>
<evidence type="ECO:0000256" key="6">
    <source>
        <dbReference type="ARBA" id="ARBA00022692"/>
    </source>
</evidence>
<dbReference type="InterPro" id="IPR006260">
    <property type="entry name" value="TonB/TolA_C"/>
</dbReference>
<accession>A0A1I7IJ12</accession>
<evidence type="ECO:0000256" key="3">
    <source>
        <dbReference type="ARBA" id="ARBA00022448"/>
    </source>
</evidence>
<dbReference type="RefSeq" id="WP_068837390.1">
    <property type="nucleotide sequence ID" value="NZ_BMXC01000002.1"/>
</dbReference>
<dbReference type="InterPro" id="IPR037682">
    <property type="entry name" value="TonB_C"/>
</dbReference>
<evidence type="ECO:0000256" key="5">
    <source>
        <dbReference type="ARBA" id="ARBA00022519"/>
    </source>
</evidence>
<dbReference type="InterPro" id="IPR003538">
    <property type="entry name" value="TonB"/>
</dbReference>
<feature type="transmembrane region" description="Helical" evidence="10">
    <location>
        <begin position="36"/>
        <end position="56"/>
    </location>
</feature>
<evidence type="ECO:0000256" key="7">
    <source>
        <dbReference type="ARBA" id="ARBA00022927"/>
    </source>
</evidence>
<sequence>MEKSYFLSMTFNNIVFKGRNQAYGAYLLRKAYNNHIMLAALLATALFSGALVIPLVQNIFFEEPVKYKQPTAVVITPIDIVLPPPPVEPKPAEAAVVPPAPKEKVATEKYVTTKVVSDETDTPEELPDQAALKEANIGTEKIEGVAPTVPSIELTEAPPIGIEGGTGEVKETNEPFLTADQMPEFNGGEKALFNFLSKKMRYPAAAQSAGVEGTVVVTFVVGTTGEITDIQVLKGLGYGTEEEAKRVISSMPKWKPGKQSGRAVPVRYTLPIRFNLQ</sequence>
<keyword evidence="8 10" id="KW-1133">Transmembrane helix</keyword>
<evidence type="ECO:0000313" key="12">
    <source>
        <dbReference type="EMBL" id="SFU72921.1"/>
    </source>
</evidence>
<dbReference type="Pfam" id="PF03544">
    <property type="entry name" value="TonB_C"/>
    <property type="match status" value="1"/>
</dbReference>
<gene>
    <name evidence="12" type="ORF">SAMN04487941_2249</name>
</gene>
<dbReference type="EMBL" id="FPCA01000002">
    <property type="protein sequence ID" value="SFU72921.1"/>
    <property type="molecule type" value="Genomic_DNA"/>
</dbReference>
<dbReference type="Proteomes" id="UP000182491">
    <property type="component" value="Unassembled WGS sequence"/>
</dbReference>
<keyword evidence="4" id="KW-1003">Cell membrane</keyword>
<dbReference type="PANTHER" id="PTHR33446">
    <property type="entry name" value="PROTEIN TONB-RELATED"/>
    <property type="match status" value="1"/>
</dbReference>
<organism evidence="12 13">
    <name type="scientific">Pontibacter akesuensis</name>
    <dbReference type="NCBI Taxonomy" id="388950"/>
    <lineage>
        <taxon>Bacteria</taxon>
        <taxon>Pseudomonadati</taxon>
        <taxon>Bacteroidota</taxon>
        <taxon>Cytophagia</taxon>
        <taxon>Cytophagales</taxon>
        <taxon>Hymenobacteraceae</taxon>
        <taxon>Pontibacter</taxon>
    </lineage>
</organism>
<keyword evidence="6 10" id="KW-0812">Transmembrane</keyword>
<dbReference type="PRINTS" id="PR01374">
    <property type="entry name" value="TONBPROTEIN"/>
</dbReference>
<evidence type="ECO:0000313" key="13">
    <source>
        <dbReference type="Proteomes" id="UP000182491"/>
    </source>
</evidence>
<dbReference type="GO" id="GO:0015031">
    <property type="term" value="P:protein transport"/>
    <property type="evidence" value="ECO:0007669"/>
    <property type="project" value="UniProtKB-KW"/>
</dbReference>
<evidence type="ECO:0000256" key="4">
    <source>
        <dbReference type="ARBA" id="ARBA00022475"/>
    </source>
</evidence>
<dbReference type="Gene3D" id="3.30.1150.10">
    <property type="match status" value="1"/>
</dbReference>
<evidence type="ECO:0000259" key="11">
    <source>
        <dbReference type="PROSITE" id="PS52015"/>
    </source>
</evidence>
<dbReference type="GO" id="GO:0015891">
    <property type="term" value="P:siderophore transport"/>
    <property type="evidence" value="ECO:0007669"/>
    <property type="project" value="InterPro"/>
</dbReference>
<dbReference type="GO" id="GO:0055085">
    <property type="term" value="P:transmembrane transport"/>
    <property type="evidence" value="ECO:0007669"/>
    <property type="project" value="InterPro"/>
</dbReference>
<keyword evidence="7" id="KW-0653">Protein transport</keyword>
<dbReference type="STRING" id="388950.GCA_001611675_01293"/>
<dbReference type="SUPFAM" id="SSF74653">
    <property type="entry name" value="TolA/TonB C-terminal domain"/>
    <property type="match status" value="1"/>
</dbReference>
<keyword evidence="9 10" id="KW-0472">Membrane</keyword>
<dbReference type="AlphaFoldDB" id="A0A1I7IJ12"/>
<protein>
    <submittedName>
        <fullName evidence="12">Outer membrane transport energization protein TonB</fullName>
    </submittedName>
</protein>
<keyword evidence="3" id="KW-0813">Transport</keyword>
<keyword evidence="5" id="KW-0997">Cell inner membrane</keyword>
<feature type="domain" description="TonB C-terminal" evidence="11">
    <location>
        <begin position="187"/>
        <end position="277"/>
    </location>
</feature>
<evidence type="ECO:0000256" key="2">
    <source>
        <dbReference type="ARBA" id="ARBA00006555"/>
    </source>
</evidence>
<comment type="similarity">
    <text evidence="2">Belongs to the TonB family.</text>
</comment>
<evidence type="ECO:0000256" key="8">
    <source>
        <dbReference type="ARBA" id="ARBA00022989"/>
    </source>
</evidence>
<dbReference type="OrthoDB" id="1039448at2"/>
<name>A0A1I7IJ12_9BACT</name>
<dbReference type="GO" id="GO:0030288">
    <property type="term" value="C:outer membrane-bounded periplasmic space"/>
    <property type="evidence" value="ECO:0007669"/>
    <property type="project" value="InterPro"/>
</dbReference>
<dbReference type="PROSITE" id="PS52015">
    <property type="entry name" value="TONB_CTD"/>
    <property type="match status" value="1"/>
</dbReference>
<keyword evidence="13" id="KW-1185">Reference proteome</keyword>
<dbReference type="PANTHER" id="PTHR33446:SF2">
    <property type="entry name" value="PROTEIN TONB"/>
    <property type="match status" value="1"/>
</dbReference>
<evidence type="ECO:0000256" key="9">
    <source>
        <dbReference type="ARBA" id="ARBA00023136"/>
    </source>
</evidence>